<dbReference type="Proteomes" id="UP000801428">
    <property type="component" value="Unassembled WGS sequence"/>
</dbReference>
<evidence type="ECO:0000259" key="3">
    <source>
        <dbReference type="Pfam" id="PF07859"/>
    </source>
</evidence>
<protein>
    <recommendedName>
        <fullName evidence="3">Alpha/beta hydrolase fold-3 domain-containing protein</fullName>
    </recommendedName>
</protein>
<evidence type="ECO:0000313" key="4">
    <source>
        <dbReference type="EMBL" id="KAF2997102.1"/>
    </source>
</evidence>
<name>A0A9P4T8M9_CURKU</name>
<dbReference type="OrthoDB" id="2152029at2759"/>
<evidence type="ECO:0000256" key="2">
    <source>
        <dbReference type="SAM" id="MobiDB-lite"/>
    </source>
</evidence>
<dbReference type="InterPro" id="IPR050300">
    <property type="entry name" value="GDXG_lipolytic_enzyme"/>
</dbReference>
<comment type="caution">
    <text evidence="4">The sequence shown here is derived from an EMBL/GenBank/DDBJ whole genome shotgun (WGS) entry which is preliminary data.</text>
</comment>
<dbReference type="Gene3D" id="3.40.50.1820">
    <property type="entry name" value="alpha/beta hydrolase"/>
    <property type="match status" value="1"/>
</dbReference>
<dbReference type="GO" id="GO:0016787">
    <property type="term" value="F:hydrolase activity"/>
    <property type="evidence" value="ECO:0007669"/>
    <property type="project" value="UniProtKB-KW"/>
</dbReference>
<reference evidence="4" key="1">
    <citation type="submission" date="2019-04" db="EMBL/GenBank/DDBJ databases">
        <title>Sequencing of skin fungus with MAO and IRED activity.</title>
        <authorList>
            <person name="Marsaioli A.J."/>
            <person name="Bonatto J.M.C."/>
            <person name="Reis Junior O."/>
        </authorList>
    </citation>
    <scope>NUCLEOTIDE SEQUENCE</scope>
    <source>
        <strain evidence="4">30M1</strain>
    </source>
</reference>
<dbReference type="InterPro" id="IPR013094">
    <property type="entry name" value="AB_hydrolase_3"/>
</dbReference>
<feature type="region of interest" description="Disordered" evidence="2">
    <location>
        <begin position="1"/>
        <end position="23"/>
    </location>
</feature>
<dbReference type="SUPFAM" id="SSF53474">
    <property type="entry name" value="alpha/beta-Hydrolases"/>
    <property type="match status" value="1"/>
</dbReference>
<organism evidence="4 5">
    <name type="scientific">Curvularia kusanoi</name>
    <name type="common">Cochliobolus kusanoi</name>
    <dbReference type="NCBI Taxonomy" id="90978"/>
    <lineage>
        <taxon>Eukaryota</taxon>
        <taxon>Fungi</taxon>
        <taxon>Dikarya</taxon>
        <taxon>Ascomycota</taxon>
        <taxon>Pezizomycotina</taxon>
        <taxon>Dothideomycetes</taxon>
        <taxon>Pleosporomycetidae</taxon>
        <taxon>Pleosporales</taxon>
        <taxon>Pleosporineae</taxon>
        <taxon>Pleosporaceae</taxon>
        <taxon>Curvularia</taxon>
    </lineage>
</organism>
<keyword evidence="5" id="KW-1185">Reference proteome</keyword>
<evidence type="ECO:0000256" key="1">
    <source>
        <dbReference type="ARBA" id="ARBA00022801"/>
    </source>
</evidence>
<gene>
    <name evidence="4" type="ORF">E8E13_003612</name>
</gene>
<dbReference type="AlphaFoldDB" id="A0A9P4T8M9"/>
<dbReference type="Pfam" id="PF07859">
    <property type="entry name" value="Abhydrolase_3"/>
    <property type="match status" value="1"/>
</dbReference>
<dbReference type="InterPro" id="IPR029058">
    <property type="entry name" value="AB_hydrolase_fold"/>
</dbReference>
<keyword evidence="1" id="KW-0378">Hydrolase</keyword>
<sequence length="380" mass="40977">MAGNPSDGSAKSSPNGAPPKFKHQDVNKLGIASALLKAIAATTGRAFVSPFKGNNGANTYYKDVAITLFRTHLGNLNLAQDRYLSSTTSTPVYSQYCKANNITPSTITLPSGVQAHWLGSKDAPKVFVFLHGGGFVLPCMTGHLVWLDDMRKSLGPSVSVVLLAYDLAPEAPYPSQLRQAVELFRHLTETEGRSPSDLIVGGDSAGGNLTLALLSHLAHPHPDVAELKLNGKLSAALLISPWCSLTQHATPAYVRNAQRDMLDARTLSRWASAYLNSTSPFAGDAYSEPVLASSEWWEPVADVVEEVLIWGGANEVLIDGIEAFARKFSTGFRRRGGHVNFVVSDAAMHDEMIFERVLGYKGDSGTGSQRVVEEWVKAKL</sequence>
<proteinExistence type="predicted"/>
<feature type="compositionally biased region" description="Polar residues" evidence="2">
    <location>
        <begin position="1"/>
        <end position="15"/>
    </location>
</feature>
<accession>A0A9P4T8M9</accession>
<dbReference type="PANTHER" id="PTHR48081">
    <property type="entry name" value="AB HYDROLASE SUPERFAMILY PROTEIN C4A8.06C"/>
    <property type="match status" value="1"/>
</dbReference>
<dbReference type="PANTHER" id="PTHR48081:SF31">
    <property type="entry name" value="STERYL ACETYL HYDROLASE MUG81-RELATED"/>
    <property type="match status" value="1"/>
</dbReference>
<dbReference type="EMBL" id="SWKU01000024">
    <property type="protein sequence ID" value="KAF2997102.1"/>
    <property type="molecule type" value="Genomic_DNA"/>
</dbReference>
<evidence type="ECO:0000313" key="5">
    <source>
        <dbReference type="Proteomes" id="UP000801428"/>
    </source>
</evidence>
<feature type="domain" description="Alpha/beta hydrolase fold-3" evidence="3">
    <location>
        <begin position="127"/>
        <end position="350"/>
    </location>
</feature>